<evidence type="ECO:0000313" key="4">
    <source>
        <dbReference type="EMBL" id="ALO67485.1"/>
    </source>
</evidence>
<reference evidence="4 5" key="2">
    <citation type="journal article" date="2016" name="J. Biotechnol.">
        <title>Complete genome sequence of Arthrobacter alpinus ERGS4:06, a yellow pigmented bacterium tolerant to cold and radiations isolated from Sikkim Himalaya.</title>
        <authorList>
            <person name="Kumar R."/>
            <person name="Singh D."/>
            <person name="Swarnkar M.K."/>
            <person name="Singh A.K."/>
            <person name="Kumar S."/>
        </authorList>
    </citation>
    <scope>NUCLEOTIDE SEQUENCE [LARGE SCALE GENOMIC DNA]</scope>
    <source>
        <strain evidence="4 5">ERGS4:06</strain>
    </source>
</reference>
<dbReference type="SUPFAM" id="SSF46689">
    <property type="entry name" value="Homeodomain-like"/>
    <property type="match status" value="1"/>
</dbReference>
<sequence>MDHTPRTRLSPDARRQQILDAAAELYRDRRYDDVSLEELAAAAGVARGLLHHYFGSKRELFLAVMTASARLPLEQLPDLAGRPIAERATLTMSWILDGAQAYGQSWVNASGAEQRNLDNDVQALVDAADDRAARFMLDALGLPDDAGLRPRLRPVAAFTKALCREWLQRQTLTREDVLELSTAAVLRAVRVT</sequence>
<evidence type="ECO:0000256" key="2">
    <source>
        <dbReference type="PROSITE-ProRule" id="PRU00335"/>
    </source>
</evidence>
<evidence type="ECO:0000259" key="3">
    <source>
        <dbReference type="PROSITE" id="PS50977"/>
    </source>
</evidence>
<proteinExistence type="predicted"/>
<feature type="domain" description="HTH tetR-type" evidence="3">
    <location>
        <begin position="12"/>
        <end position="72"/>
    </location>
</feature>
<accession>A0A0S2M184</accession>
<dbReference type="InterPro" id="IPR009057">
    <property type="entry name" value="Homeodomain-like_sf"/>
</dbReference>
<reference evidence="5" key="1">
    <citation type="submission" date="2015-11" db="EMBL/GenBank/DDBJ databases">
        <authorList>
            <person name="Kumar R."/>
            <person name="Singh D."/>
            <person name="Swarnkar M.K."/>
            <person name="Singh A.K."/>
            <person name="Kumar S."/>
        </authorList>
    </citation>
    <scope>NUCLEOTIDE SEQUENCE [LARGE SCALE GENOMIC DNA]</scope>
    <source>
        <strain evidence="5">ERGS4:06</strain>
    </source>
</reference>
<dbReference type="PRINTS" id="PR00455">
    <property type="entry name" value="HTHTETR"/>
</dbReference>
<evidence type="ECO:0000256" key="1">
    <source>
        <dbReference type="ARBA" id="ARBA00023125"/>
    </source>
</evidence>
<dbReference type="Proteomes" id="UP000059574">
    <property type="component" value="Chromosome"/>
</dbReference>
<dbReference type="InterPro" id="IPR050109">
    <property type="entry name" value="HTH-type_TetR-like_transc_reg"/>
</dbReference>
<dbReference type="PANTHER" id="PTHR30055:SF235">
    <property type="entry name" value="TRANSCRIPTIONAL REGULATORY PROTEIN"/>
    <property type="match status" value="1"/>
</dbReference>
<organism evidence="4 5">
    <name type="scientific">Arthrobacter alpinus</name>
    <dbReference type="NCBI Taxonomy" id="656366"/>
    <lineage>
        <taxon>Bacteria</taxon>
        <taxon>Bacillati</taxon>
        <taxon>Actinomycetota</taxon>
        <taxon>Actinomycetes</taxon>
        <taxon>Micrococcales</taxon>
        <taxon>Micrococcaceae</taxon>
        <taxon>Arthrobacter</taxon>
    </lineage>
</organism>
<dbReference type="AlphaFoldDB" id="A0A0S2M184"/>
<gene>
    <name evidence="4" type="ORF">AS189_14525</name>
</gene>
<dbReference type="InterPro" id="IPR001647">
    <property type="entry name" value="HTH_TetR"/>
</dbReference>
<dbReference type="PROSITE" id="PS50977">
    <property type="entry name" value="HTH_TETR_2"/>
    <property type="match status" value="1"/>
</dbReference>
<evidence type="ECO:0000313" key="5">
    <source>
        <dbReference type="Proteomes" id="UP000059574"/>
    </source>
</evidence>
<name>A0A0S2M184_9MICC</name>
<dbReference type="PANTHER" id="PTHR30055">
    <property type="entry name" value="HTH-TYPE TRANSCRIPTIONAL REGULATOR RUTR"/>
    <property type="match status" value="1"/>
</dbReference>
<keyword evidence="1 2" id="KW-0238">DNA-binding</keyword>
<dbReference type="RefSeq" id="WP_062290422.1">
    <property type="nucleotide sequence ID" value="NZ_CP013200.1"/>
</dbReference>
<protein>
    <recommendedName>
        <fullName evidence="3">HTH tetR-type domain-containing protein</fullName>
    </recommendedName>
</protein>
<dbReference type="EMBL" id="CP013200">
    <property type="protein sequence ID" value="ALO67485.1"/>
    <property type="molecule type" value="Genomic_DNA"/>
</dbReference>
<dbReference type="GO" id="GO:0003700">
    <property type="term" value="F:DNA-binding transcription factor activity"/>
    <property type="evidence" value="ECO:0007669"/>
    <property type="project" value="TreeGrafter"/>
</dbReference>
<dbReference type="Gene3D" id="1.10.357.10">
    <property type="entry name" value="Tetracycline Repressor, domain 2"/>
    <property type="match status" value="1"/>
</dbReference>
<dbReference type="GO" id="GO:0000976">
    <property type="term" value="F:transcription cis-regulatory region binding"/>
    <property type="evidence" value="ECO:0007669"/>
    <property type="project" value="TreeGrafter"/>
</dbReference>
<feature type="DNA-binding region" description="H-T-H motif" evidence="2">
    <location>
        <begin position="35"/>
        <end position="54"/>
    </location>
</feature>
<dbReference type="Pfam" id="PF00440">
    <property type="entry name" value="TetR_N"/>
    <property type="match status" value="1"/>
</dbReference>